<feature type="compositionally biased region" description="Pro residues" evidence="1">
    <location>
        <begin position="240"/>
        <end position="265"/>
    </location>
</feature>
<comment type="caution">
    <text evidence="2">The sequence shown here is derived from an EMBL/GenBank/DDBJ whole genome shotgun (WGS) entry which is preliminary data.</text>
</comment>
<feature type="compositionally biased region" description="Polar residues" evidence="1">
    <location>
        <begin position="24"/>
        <end position="33"/>
    </location>
</feature>
<feature type="compositionally biased region" description="Basic and acidic residues" evidence="1">
    <location>
        <begin position="216"/>
        <end position="234"/>
    </location>
</feature>
<accession>A0ABQ6N983</accession>
<sequence>MDPMDPMDPIESPRISGRVRSRVSFETSVPPSRNTKKARSGPSVLEKRRRNQREKEMGEGLVPKPSPSPPPPPAPAPAPKHRKKAKSPSPPPPAAAPSRPRSSSFRTDDDVYSASLLSSITTSSPPAPAPVASEAAQLDRRMHKLLEEAGREVREMVLGGKTAAEAADQLPKLLPFFLFLLCLPCVRGGKPGESRLRLHHSTGREWEYSRHWFRDAKKKESPDAEKKESPEAKEAANPPASDPPPTPDAPPAPDASPTPDAPPSLPTAADVWTSVIKSFAPPPPGEEPVEMIILRPDAPATALTRPDCLLVSSYASAPVSLLHMTKRDAVTNFTHVHRVAATTNFGFLDPTVTLRQSFTAALLRSCTLYRTDGLLLDPAPAVKFRECFGGSFGSFTESGCYLVPGDSRWGVLRACWAADWKYLGPHIVGGGTVPEVPGGAENLAGGL</sequence>
<feature type="region of interest" description="Disordered" evidence="1">
    <location>
        <begin position="1"/>
        <end position="108"/>
    </location>
</feature>
<name>A0ABQ6N983_9STRA</name>
<organism evidence="2 3">
    <name type="scientific">Tetraparma gracilis</name>
    <dbReference type="NCBI Taxonomy" id="2962635"/>
    <lineage>
        <taxon>Eukaryota</taxon>
        <taxon>Sar</taxon>
        <taxon>Stramenopiles</taxon>
        <taxon>Ochrophyta</taxon>
        <taxon>Bolidophyceae</taxon>
        <taxon>Parmales</taxon>
        <taxon>Triparmaceae</taxon>
        <taxon>Tetraparma</taxon>
    </lineage>
</organism>
<evidence type="ECO:0000313" key="3">
    <source>
        <dbReference type="Proteomes" id="UP001165060"/>
    </source>
</evidence>
<dbReference type="EMBL" id="BRYB01006498">
    <property type="protein sequence ID" value="GMI50274.1"/>
    <property type="molecule type" value="Genomic_DNA"/>
</dbReference>
<keyword evidence="3" id="KW-1185">Reference proteome</keyword>
<dbReference type="Proteomes" id="UP001165060">
    <property type="component" value="Unassembled WGS sequence"/>
</dbReference>
<evidence type="ECO:0000313" key="2">
    <source>
        <dbReference type="EMBL" id="GMI50274.1"/>
    </source>
</evidence>
<proteinExistence type="predicted"/>
<protein>
    <submittedName>
        <fullName evidence="2">Uncharacterized protein</fullName>
    </submittedName>
</protein>
<evidence type="ECO:0000256" key="1">
    <source>
        <dbReference type="SAM" id="MobiDB-lite"/>
    </source>
</evidence>
<gene>
    <name evidence="2" type="ORF">TeGR_g6442</name>
</gene>
<reference evidence="2 3" key="1">
    <citation type="journal article" date="2023" name="Commun. Biol.">
        <title>Genome analysis of Parmales, the sister group of diatoms, reveals the evolutionary specialization of diatoms from phago-mixotrophs to photoautotrophs.</title>
        <authorList>
            <person name="Ban H."/>
            <person name="Sato S."/>
            <person name="Yoshikawa S."/>
            <person name="Yamada K."/>
            <person name="Nakamura Y."/>
            <person name="Ichinomiya M."/>
            <person name="Sato N."/>
            <person name="Blanc-Mathieu R."/>
            <person name="Endo H."/>
            <person name="Kuwata A."/>
            <person name="Ogata H."/>
        </authorList>
    </citation>
    <scope>NUCLEOTIDE SEQUENCE [LARGE SCALE GENOMIC DNA]</scope>
</reference>
<feature type="compositionally biased region" description="Pro residues" evidence="1">
    <location>
        <begin position="64"/>
        <end position="78"/>
    </location>
</feature>
<feature type="region of interest" description="Disordered" evidence="1">
    <location>
        <begin position="216"/>
        <end position="267"/>
    </location>
</feature>